<comment type="similarity">
    <text evidence="1">Belongs to the metallo-dependent hydrolases superfamily. ACMSD family.</text>
</comment>
<sequence>MCIIISLIRQLLSNMADHVYDWLQAKAMGWIPSPPVNKIDTHHHFVPDFYAKAVTEAGGDPSGWPTPRWTPLSSELVMKRLGIKRAILSCTAPGACILEGQASYDLARQLNLYAANLRNKQPDKFGFFANLPSLIDTEAALAELRFALDTLKADGVVIFTRYGDANTYLGHPVLEPIWAEFHKRKVVVFVHPTHPVDTAKVNDKLLQPMIDYPHETTRAAMDMIMMGTRQKYSDCKVILSHAGGALPYLISRCATPLRKAPGVAASYVTGTTYEKVMQDFRSMYYDVALSASPQVLDMLFKMVPHDHILYGSDFPYAPPPAYPAFIEDLESYEMDSEKRDKINSKNATALFQGLEEE</sequence>
<proteinExistence type="inferred from homology"/>
<dbReference type="GO" id="GO:0019748">
    <property type="term" value="P:secondary metabolic process"/>
    <property type="evidence" value="ECO:0007669"/>
    <property type="project" value="TreeGrafter"/>
</dbReference>
<evidence type="ECO:0000256" key="4">
    <source>
        <dbReference type="ARBA" id="ARBA00022833"/>
    </source>
</evidence>
<dbReference type="Proteomes" id="UP000091956">
    <property type="component" value="Unassembled WGS sequence"/>
</dbReference>
<evidence type="ECO:0000313" key="10">
    <source>
        <dbReference type="EMBL" id="OBT91850.2"/>
    </source>
</evidence>
<dbReference type="GeneID" id="28843534"/>
<feature type="domain" description="Amidohydrolase-related" evidence="9">
    <location>
        <begin position="39"/>
        <end position="351"/>
    </location>
</feature>
<dbReference type="InterPro" id="IPR032466">
    <property type="entry name" value="Metal_Hydrolase"/>
</dbReference>
<dbReference type="AlphaFoldDB" id="A0A1B8G7P1"/>
<dbReference type="PANTHER" id="PTHR21240">
    <property type="entry name" value="2-AMINO-3-CARBOXYLMUCONATE-6-SEMIALDEHYDE DECARBOXYLASE"/>
    <property type="match status" value="1"/>
</dbReference>
<keyword evidence="11" id="KW-1185">Reference proteome</keyword>
<keyword evidence="3 8" id="KW-0210">Decarboxylase</keyword>
<keyword evidence="5 8" id="KW-0456">Lyase</keyword>
<dbReference type="GO" id="GO:0046872">
    <property type="term" value="F:metal ion binding"/>
    <property type="evidence" value="ECO:0007669"/>
    <property type="project" value="UniProtKB-KW"/>
</dbReference>
<evidence type="ECO:0000256" key="2">
    <source>
        <dbReference type="ARBA" id="ARBA00022723"/>
    </source>
</evidence>
<dbReference type="Pfam" id="PF04909">
    <property type="entry name" value="Amidohydro_2"/>
    <property type="match status" value="1"/>
</dbReference>
<dbReference type="InterPro" id="IPR006680">
    <property type="entry name" value="Amidohydro-rel"/>
</dbReference>
<evidence type="ECO:0000256" key="7">
    <source>
        <dbReference type="ARBA" id="ARBA00038889"/>
    </source>
</evidence>
<dbReference type="GO" id="GO:0005829">
    <property type="term" value="C:cytosol"/>
    <property type="evidence" value="ECO:0007669"/>
    <property type="project" value="TreeGrafter"/>
</dbReference>
<evidence type="ECO:0000256" key="5">
    <source>
        <dbReference type="ARBA" id="ARBA00023239"/>
    </source>
</evidence>
<dbReference type="InterPro" id="IPR032465">
    <property type="entry name" value="ACMSD"/>
</dbReference>
<comment type="catalytic activity">
    <reaction evidence="6">
        <text>6-methylsalicylate + H(+) = 3-methylphenol + CO2</text>
        <dbReference type="Rhea" id="RHEA:23112"/>
        <dbReference type="ChEBI" id="CHEBI:15378"/>
        <dbReference type="ChEBI" id="CHEBI:16526"/>
        <dbReference type="ChEBI" id="CHEBI:17231"/>
        <dbReference type="ChEBI" id="CHEBI:36658"/>
        <dbReference type="EC" id="4.1.1.52"/>
    </reaction>
    <physiologicalReaction direction="left-to-right" evidence="6">
        <dbReference type="Rhea" id="RHEA:23113"/>
    </physiologicalReaction>
</comment>
<evidence type="ECO:0000256" key="1">
    <source>
        <dbReference type="ARBA" id="ARBA00005871"/>
    </source>
</evidence>
<evidence type="ECO:0000256" key="8">
    <source>
        <dbReference type="RuleBase" id="RU366045"/>
    </source>
</evidence>
<dbReference type="SUPFAM" id="SSF51556">
    <property type="entry name" value="Metallo-dependent hydrolases"/>
    <property type="match status" value="1"/>
</dbReference>
<dbReference type="RefSeq" id="XP_018125583.2">
    <property type="nucleotide sequence ID" value="XM_018279554.2"/>
</dbReference>
<reference evidence="10 11" key="1">
    <citation type="submission" date="2016-03" db="EMBL/GenBank/DDBJ databases">
        <title>Comparative genomics of Pseudogymnoascus destructans, the fungus causing white-nose syndrome of bats.</title>
        <authorList>
            <person name="Palmer J.M."/>
            <person name="Drees K.P."/>
            <person name="Foster J.T."/>
            <person name="Lindner D.L."/>
        </authorList>
    </citation>
    <scope>NUCLEOTIDE SEQUENCE [LARGE SCALE GENOMIC DNA]</scope>
    <source>
        <strain evidence="10 11">UAMH 10579</strain>
    </source>
</reference>
<keyword evidence="4" id="KW-0862">Zinc</keyword>
<dbReference type="PANTHER" id="PTHR21240:SF29">
    <property type="entry name" value="AMIDOHYDROLASE-RELATED DOMAIN-CONTAINING PROTEIN"/>
    <property type="match status" value="1"/>
</dbReference>
<gene>
    <name evidence="10" type="ORF">VE01_10148</name>
</gene>
<reference evidence="11" key="2">
    <citation type="journal article" date="2018" name="Nat. Commun.">
        <title>Extreme sensitivity to ultraviolet light in the fungal pathogen causing white-nose syndrome of bats.</title>
        <authorList>
            <person name="Palmer J.M."/>
            <person name="Drees K.P."/>
            <person name="Foster J.T."/>
            <person name="Lindner D.L."/>
        </authorList>
    </citation>
    <scope>NUCLEOTIDE SEQUENCE [LARGE SCALE GENOMIC DNA]</scope>
    <source>
        <strain evidence="11">UAMH 10579</strain>
    </source>
</reference>
<protein>
    <recommendedName>
        <fullName evidence="7">6-methylsalicylate decarboxylase</fullName>
        <ecNumber evidence="7">4.1.1.52</ecNumber>
    </recommendedName>
</protein>
<evidence type="ECO:0000256" key="6">
    <source>
        <dbReference type="ARBA" id="ARBA00036832"/>
    </source>
</evidence>
<evidence type="ECO:0000313" key="11">
    <source>
        <dbReference type="Proteomes" id="UP000091956"/>
    </source>
</evidence>
<dbReference type="EC" id="4.1.1.52" evidence="7"/>
<keyword evidence="2" id="KW-0479">Metal-binding</keyword>
<dbReference type="STRING" id="342668.A0A1B8G7P1"/>
<dbReference type="GO" id="GO:0016787">
    <property type="term" value="F:hydrolase activity"/>
    <property type="evidence" value="ECO:0007669"/>
    <property type="project" value="InterPro"/>
</dbReference>
<dbReference type="EMBL" id="KV460279">
    <property type="protein sequence ID" value="OBT91850.2"/>
    <property type="molecule type" value="Genomic_DNA"/>
</dbReference>
<evidence type="ECO:0000256" key="3">
    <source>
        <dbReference type="ARBA" id="ARBA00022793"/>
    </source>
</evidence>
<dbReference type="Gene3D" id="3.20.20.140">
    <property type="entry name" value="Metal-dependent hydrolases"/>
    <property type="match status" value="1"/>
</dbReference>
<organism evidence="10 11">
    <name type="scientific">Pseudogymnoascus verrucosus</name>
    <dbReference type="NCBI Taxonomy" id="342668"/>
    <lineage>
        <taxon>Eukaryota</taxon>
        <taxon>Fungi</taxon>
        <taxon>Dikarya</taxon>
        <taxon>Ascomycota</taxon>
        <taxon>Pezizomycotina</taxon>
        <taxon>Leotiomycetes</taxon>
        <taxon>Thelebolales</taxon>
        <taxon>Thelebolaceae</taxon>
        <taxon>Pseudogymnoascus</taxon>
    </lineage>
</organism>
<name>A0A1B8G7P1_9PEZI</name>
<accession>A0A1B8G7P1</accession>
<evidence type="ECO:0000259" key="9">
    <source>
        <dbReference type="Pfam" id="PF04909"/>
    </source>
</evidence>
<dbReference type="GO" id="GO:0047596">
    <property type="term" value="F:6-methylsalicylate decarboxylase activity"/>
    <property type="evidence" value="ECO:0007669"/>
    <property type="project" value="UniProtKB-EC"/>
</dbReference>